<protein>
    <submittedName>
        <fullName evidence="2">Alpha/beta fold hydrolase</fullName>
    </submittedName>
</protein>
<name>A0ABV6F1L5_9MICC</name>
<dbReference type="Pfam" id="PF12697">
    <property type="entry name" value="Abhydrolase_6"/>
    <property type="match status" value="1"/>
</dbReference>
<proteinExistence type="predicted"/>
<evidence type="ECO:0000259" key="1">
    <source>
        <dbReference type="Pfam" id="PF12697"/>
    </source>
</evidence>
<dbReference type="PANTHER" id="PTHR43194">
    <property type="entry name" value="HYDROLASE ALPHA/BETA FOLD FAMILY"/>
    <property type="match status" value="1"/>
</dbReference>
<dbReference type="InterPro" id="IPR000073">
    <property type="entry name" value="AB_hydrolase_1"/>
</dbReference>
<dbReference type="GO" id="GO:0016787">
    <property type="term" value="F:hydrolase activity"/>
    <property type="evidence" value="ECO:0007669"/>
    <property type="project" value="UniProtKB-KW"/>
</dbReference>
<accession>A0ABV6F1L5</accession>
<evidence type="ECO:0000313" key="3">
    <source>
        <dbReference type="Proteomes" id="UP001589766"/>
    </source>
</evidence>
<dbReference type="SUPFAM" id="SSF53474">
    <property type="entry name" value="alpha/beta-Hydrolases"/>
    <property type="match status" value="1"/>
</dbReference>
<dbReference type="Proteomes" id="UP001589766">
    <property type="component" value="Unassembled WGS sequence"/>
</dbReference>
<keyword evidence="2" id="KW-0378">Hydrolase</keyword>
<feature type="domain" description="AB hydrolase-1" evidence="1">
    <location>
        <begin position="27"/>
        <end position="246"/>
    </location>
</feature>
<dbReference type="InterPro" id="IPR050228">
    <property type="entry name" value="Carboxylesterase_BioH"/>
</dbReference>
<dbReference type="PANTHER" id="PTHR43194:SF5">
    <property type="entry name" value="PIMELOYL-[ACYL-CARRIER PROTEIN] METHYL ESTER ESTERASE"/>
    <property type="match status" value="1"/>
</dbReference>
<dbReference type="InterPro" id="IPR029058">
    <property type="entry name" value="AB_hydrolase_fold"/>
</dbReference>
<keyword evidence="3" id="KW-1185">Reference proteome</keyword>
<evidence type="ECO:0000313" key="2">
    <source>
        <dbReference type="EMBL" id="MFC0247406.1"/>
    </source>
</evidence>
<organism evidence="2 3">
    <name type="scientific">Citricoccus parietis</name>
    <dbReference type="NCBI Taxonomy" id="592307"/>
    <lineage>
        <taxon>Bacteria</taxon>
        <taxon>Bacillati</taxon>
        <taxon>Actinomycetota</taxon>
        <taxon>Actinomycetes</taxon>
        <taxon>Micrococcales</taxon>
        <taxon>Micrococcaceae</taxon>
        <taxon>Citricoccus</taxon>
    </lineage>
</organism>
<reference evidence="2 3" key="1">
    <citation type="submission" date="2024-09" db="EMBL/GenBank/DDBJ databases">
        <authorList>
            <person name="Sun Q."/>
            <person name="Mori K."/>
        </authorList>
    </citation>
    <scope>NUCLEOTIDE SEQUENCE [LARGE SCALE GENOMIC DNA]</scope>
    <source>
        <strain evidence="2 3">CCM 7609</strain>
    </source>
</reference>
<comment type="caution">
    <text evidence="2">The sequence shown here is derived from an EMBL/GenBank/DDBJ whole genome shotgun (WGS) entry which is preliminary data.</text>
</comment>
<dbReference type="EMBL" id="JBHLWH010000009">
    <property type="protein sequence ID" value="MFC0247406.1"/>
    <property type="molecule type" value="Genomic_DNA"/>
</dbReference>
<sequence length="259" mass="27121">MGDRVMRAGATGGHEPGRPVVAYGNSLGTTASMWNPLLKAAGEDFGAITYELPGHGIDTEHGAPESFDDLVRASEELLLREAQEPVVYCGVSLGGAIGVRLAADHPELIRALVVVNAPMAQPSPAFWHDRAEAVGASGLDPLATVLHERWFSESADTYVVEAVRRDFRSLPVAGYAAACRAIADLDVREAAGRVRVPAVVLSADGDLAVDPSNSAALAEAMPQAALRRVSGAHLLPAENPAEVLAAIHLAIDLSEEPQS</sequence>
<dbReference type="RefSeq" id="WP_378040081.1">
    <property type="nucleotide sequence ID" value="NZ_JBHLWH010000009.1"/>
</dbReference>
<gene>
    <name evidence="2" type="ORF">ACFFIO_02710</name>
</gene>
<dbReference type="Gene3D" id="3.40.50.1820">
    <property type="entry name" value="alpha/beta hydrolase"/>
    <property type="match status" value="1"/>
</dbReference>